<sequence length="157" mass="16030">MSSLRTIPLEGEVLPPQAMLSVVAAMHPLKPDHDVVFVLAGSSVEEIVARCAEQCGVSRLADGAYVAINGHPIPHEIWHRVRVKDGAHVVVRATAGKGMGGILKSILQIALVIIGTAVGGPVGGALGAALTAGIAFGGSLVRDVFPAKPRPQIGAGQ</sequence>
<keyword evidence="3" id="KW-1185">Reference proteome</keyword>
<evidence type="ECO:0000313" key="2">
    <source>
        <dbReference type="EMBL" id="GGD42537.1"/>
    </source>
</evidence>
<accession>A0A916YGN9</accession>
<keyword evidence="1" id="KW-1133">Transmembrane helix</keyword>
<protein>
    <submittedName>
        <fullName evidence="2">Uncharacterized protein</fullName>
    </submittedName>
</protein>
<dbReference type="Proteomes" id="UP000613160">
    <property type="component" value="Unassembled WGS sequence"/>
</dbReference>
<proteinExistence type="predicted"/>
<evidence type="ECO:0000313" key="3">
    <source>
        <dbReference type="Proteomes" id="UP000613160"/>
    </source>
</evidence>
<keyword evidence="1" id="KW-0812">Transmembrane</keyword>
<evidence type="ECO:0000256" key="1">
    <source>
        <dbReference type="SAM" id="Phobius"/>
    </source>
</evidence>
<dbReference type="InterPro" id="IPR010654">
    <property type="entry name" value="Phage_lambda_tail_I"/>
</dbReference>
<gene>
    <name evidence="2" type="ORF">GCM10011335_51540</name>
</gene>
<dbReference type="EMBL" id="BMJJ01000020">
    <property type="protein sequence ID" value="GGD42537.1"/>
    <property type="molecule type" value="Genomic_DNA"/>
</dbReference>
<dbReference type="RefSeq" id="WP_188855312.1">
    <property type="nucleotide sequence ID" value="NZ_BMJJ01000020.1"/>
</dbReference>
<keyword evidence="1" id="KW-0472">Membrane</keyword>
<comment type="caution">
    <text evidence="2">The sequence shown here is derived from an EMBL/GenBank/DDBJ whole genome shotgun (WGS) entry which is preliminary data.</text>
</comment>
<dbReference type="AlphaFoldDB" id="A0A916YGN9"/>
<organism evidence="2 3">
    <name type="scientific">Aureimonas glaciei</name>
    <dbReference type="NCBI Taxonomy" id="1776957"/>
    <lineage>
        <taxon>Bacteria</taxon>
        <taxon>Pseudomonadati</taxon>
        <taxon>Pseudomonadota</taxon>
        <taxon>Alphaproteobacteria</taxon>
        <taxon>Hyphomicrobiales</taxon>
        <taxon>Aurantimonadaceae</taxon>
        <taxon>Aureimonas</taxon>
    </lineage>
</organism>
<name>A0A916YGN9_9HYPH</name>
<dbReference type="Pfam" id="PF06805">
    <property type="entry name" value="Lambda_tail_I"/>
    <property type="match status" value="1"/>
</dbReference>
<feature type="transmembrane region" description="Helical" evidence="1">
    <location>
        <begin position="109"/>
        <end position="136"/>
    </location>
</feature>
<reference evidence="2" key="1">
    <citation type="journal article" date="2014" name="Int. J. Syst. Evol. Microbiol.">
        <title>Complete genome sequence of Corynebacterium casei LMG S-19264T (=DSM 44701T), isolated from a smear-ripened cheese.</title>
        <authorList>
            <consortium name="US DOE Joint Genome Institute (JGI-PGF)"/>
            <person name="Walter F."/>
            <person name="Albersmeier A."/>
            <person name="Kalinowski J."/>
            <person name="Ruckert C."/>
        </authorList>
    </citation>
    <scope>NUCLEOTIDE SEQUENCE</scope>
    <source>
        <strain evidence="2">CGMCC 1.15493</strain>
    </source>
</reference>
<reference evidence="2" key="2">
    <citation type="submission" date="2020-09" db="EMBL/GenBank/DDBJ databases">
        <authorList>
            <person name="Sun Q."/>
            <person name="Zhou Y."/>
        </authorList>
    </citation>
    <scope>NUCLEOTIDE SEQUENCE</scope>
    <source>
        <strain evidence="2">CGMCC 1.15493</strain>
    </source>
</reference>